<feature type="domain" description="GH3 middle" evidence="1">
    <location>
        <begin position="306"/>
        <end position="370"/>
    </location>
</feature>
<dbReference type="Pfam" id="PF03321">
    <property type="entry name" value="GH3"/>
    <property type="match status" value="1"/>
</dbReference>
<dbReference type="PANTHER" id="PTHR31901:SF9">
    <property type="entry name" value="GH3 DOMAIN-CONTAINING PROTEIN"/>
    <property type="match status" value="1"/>
</dbReference>
<keyword evidence="4" id="KW-1185">Reference proteome</keyword>
<dbReference type="Proteomes" id="UP000004095">
    <property type="component" value="Unassembled WGS sequence"/>
</dbReference>
<organism evidence="3 4">
    <name type="scientific">Microscilla marina ATCC 23134</name>
    <dbReference type="NCBI Taxonomy" id="313606"/>
    <lineage>
        <taxon>Bacteria</taxon>
        <taxon>Pseudomonadati</taxon>
        <taxon>Bacteroidota</taxon>
        <taxon>Cytophagia</taxon>
        <taxon>Cytophagales</taxon>
        <taxon>Microscillaceae</taxon>
        <taxon>Microscilla</taxon>
    </lineage>
</organism>
<dbReference type="GO" id="GO:0005737">
    <property type="term" value="C:cytoplasm"/>
    <property type="evidence" value="ECO:0007669"/>
    <property type="project" value="TreeGrafter"/>
</dbReference>
<comment type="caution">
    <text evidence="3">The sequence shown here is derived from an EMBL/GenBank/DDBJ whole genome shotgun (WGS) entry which is preliminary data.</text>
</comment>
<dbReference type="RefSeq" id="WP_002694020.1">
    <property type="nucleotide sequence ID" value="NZ_AAWS01000003.1"/>
</dbReference>
<dbReference type="InterPro" id="IPR004993">
    <property type="entry name" value="GH3"/>
</dbReference>
<sequence>MPILGKLLKEGIKLRKSIEQEKKTPFDLQKKQLLQLLSSAKQTAFGTHYNFKDIIHAIHNSKGDDLSFYEAYRESVPTFDYDTIYNEWWHRARKGEKDVCWKGPVKYFALSSGTSGSSSKHIPVTKAMVKAIHRTSIRQILSLSNFKDLPSKLYGKGMVMLGGSTHLNRKGAFFEGDLSGITASQIPFWFQHFYKPGKKIAKKTDWNSKLDEIAEKAPKWDVGFVVGVPAWIQIMMEKIIERHNLNHIHEIWPNLMVYTHGGVSFEPYKKGFQKLLGEPITYIETYLASEGFIAFQTHPNSNMRFVLNNGLFYEFVPFTEDNFNTNGELIRNPKTYMIHEIEENKDYALLLSSCAGAWRYLIGDTVRLTNREKSEMIITGRTKHFLSLCGEHLSVDNMNKAVELVANECNIDVKEFTVAGIPHENLFAHKWYIGTNDKVDLDVLKSKIDNKLKELNDDYAVERSAALKEVYVETLPTDVFLNWMKMKGKEGGQNKFPRVLKSNQYQEWENYLNQHYRTTV</sequence>
<evidence type="ECO:0000259" key="1">
    <source>
        <dbReference type="Pfam" id="PF23571"/>
    </source>
</evidence>
<dbReference type="InterPro" id="IPR055377">
    <property type="entry name" value="GH3_M"/>
</dbReference>
<accession>A1ZED4</accession>
<dbReference type="PANTHER" id="PTHR31901">
    <property type="entry name" value="GH3 DOMAIN-CONTAINING PROTEIN"/>
    <property type="match status" value="1"/>
</dbReference>
<reference evidence="3 4" key="1">
    <citation type="submission" date="2007-01" db="EMBL/GenBank/DDBJ databases">
        <authorList>
            <person name="Haygood M."/>
            <person name="Podell S."/>
            <person name="Anderson C."/>
            <person name="Hopkinson B."/>
            <person name="Roe K."/>
            <person name="Barbeau K."/>
            <person name="Gaasterland T."/>
            <person name="Ferriera S."/>
            <person name="Johnson J."/>
            <person name="Kravitz S."/>
            <person name="Beeson K."/>
            <person name="Sutton G."/>
            <person name="Rogers Y.-H."/>
            <person name="Friedman R."/>
            <person name="Frazier M."/>
            <person name="Venter J.C."/>
        </authorList>
    </citation>
    <scope>NUCLEOTIDE SEQUENCE [LARGE SCALE GENOMIC DNA]</scope>
    <source>
        <strain evidence="3 4">ATCC 23134</strain>
    </source>
</reference>
<dbReference type="Pfam" id="PF23571">
    <property type="entry name" value="GH3_M"/>
    <property type="match status" value="1"/>
</dbReference>
<dbReference type="OrthoDB" id="5678283at2"/>
<name>A1ZED4_MICM2</name>
<dbReference type="eggNOG" id="COG0318">
    <property type="taxonomic scope" value="Bacteria"/>
</dbReference>
<dbReference type="InterPro" id="IPR055378">
    <property type="entry name" value="GH3_C"/>
</dbReference>
<dbReference type="Pfam" id="PF23572">
    <property type="entry name" value="GH3_C"/>
    <property type="match status" value="1"/>
</dbReference>
<evidence type="ECO:0000313" key="4">
    <source>
        <dbReference type="Proteomes" id="UP000004095"/>
    </source>
</evidence>
<evidence type="ECO:0000259" key="2">
    <source>
        <dbReference type="Pfam" id="PF23572"/>
    </source>
</evidence>
<dbReference type="GO" id="GO:0016881">
    <property type="term" value="F:acid-amino acid ligase activity"/>
    <property type="evidence" value="ECO:0007669"/>
    <property type="project" value="TreeGrafter"/>
</dbReference>
<dbReference type="EMBL" id="AAWS01000003">
    <property type="protein sequence ID" value="EAY31442.1"/>
    <property type="molecule type" value="Genomic_DNA"/>
</dbReference>
<protein>
    <submittedName>
        <fullName evidence="3">Putative auxin-regulated protein</fullName>
    </submittedName>
</protein>
<proteinExistence type="predicted"/>
<dbReference type="AlphaFoldDB" id="A1ZED4"/>
<evidence type="ECO:0000313" key="3">
    <source>
        <dbReference type="EMBL" id="EAY31442.1"/>
    </source>
</evidence>
<gene>
    <name evidence="3" type="ORF">M23134_04275</name>
</gene>
<feature type="domain" description="GH3 C-terminal" evidence="2">
    <location>
        <begin position="397"/>
        <end position="503"/>
    </location>
</feature>